<dbReference type="Gene3D" id="3.80.10.10">
    <property type="entry name" value="Ribonuclease Inhibitor"/>
    <property type="match status" value="1"/>
</dbReference>
<sequence>MSNLNKDVLYLIFEELQDDSKALFSCIMINRTWCEVGIPILWRNPWRYNINYSNKSYLSAVIFSYLSDDIREFLERQGIELPLILYQKNLFDYLSFCRSININVINSILSIISSLAYIQFPLQQELYELFMKKCTEFKYLDMRSIKHQIFCFPEAKVCLETLCELICDTSIDSTYFYGIARICQNIEIIVIINTSQIANHGIAKLIEFQENIKNFEWKDDIEEYYYFIDDPYEEILLALEKKANILNHIKIFFQYIDGYEHTLFQKVLPKFYKLKTLIIVGEFIFINEEQSKMFVFPELEILFIDCITINAASNIIENSGGHIKEILLFKYYDYFFEDNFDDDSLEFIHKIHEHCPLIEYLSLEFSPSKEHFIEFEKLLKVCQNLNTLLLNIFNFNEVETYEKILENGEELLKALIRSAPTNLREIRFFNDFKFSLEALEEFLKKWIGRPTLSIFTTDYIYEDDDYMKLINKYKDDRVIKDFRFTLTYEILYSRSNI</sequence>
<accession>A0A397SWX8</accession>
<dbReference type="InterPro" id="IPR032675">
    <property type="entry name" value="LRR_dom_sf"/>
</dbReference>
<reference evidence="1 2" key="1">
    <citation type="submission" date="2018-06" db="EMBL/GenBank/DDBJ databases">
        <title>Comparative genomics reveals the genomic features of Rhizophagus irregularis, R. cerebriforme, R. diaphanum and Gigaspora rosea, and their symbiotic lifestyle signature.</title>
        <authorList>
            <person name="Morin E."/>
            <person name="San Clemente H."/>
            <person name="Chen E.C.H."/>
            <person name="De La Providencia I."/>
            <person name="Hainaut M."/>
            <person name="Kuo A."/>
            <person name="Kohler A."/>
            <person name="Murat C."/>
            <person name="Tang N."/>
            <person name="Roy S."/>
            <person name="Loubradou J."/>
            <person name="Henrissat B."/>
            <person name="Grigoriev I.V."/>
            <person name="Corradi N."/>
            <person name="Roux C."/>
            <person name="Martin F.M."/>
        </authorList>
    </citation>
    <scope>NUCLEOTIDE SEQUENCE [LARGE SCALE GENOMIC DNA]</scope>
    <source>
        <strain evidence="1 2">DAOM 227022</strain>
    </source>
</reference>
<dbReference type="OrthoDB" id="2305901at2759"/>
<gene>
    <name evidence="1" type="ORF">C1645_827821</name>
</gene>
<keyword evidence="2" id="KW-1185">Reference proteome</keyword>
<comment type="caution">
    <text evidence="1">The sequence shown here is derived from an EMBL/GenBank/DDBJ whole genome shotgun (WGS) entry which is preliminary data.</text>
</comment>
<evidence type="ECO:0008006" key="3">
    <source>
        <dbReference type="Google" id="ProtNLM"/>
    </source>
</evidence>
<name>A0A397SWX8_9GLOM</name>
<organism evidence="1 2">
    <name type="scientific">Glomus cerebriforme</name>
    <dbReference type="NCBI Taxonomy" id="658196"/>
    <lineage>
        <taxon>Eukaryota</taxon>
        <taxon>Fungi</taxon>
        <taxon>Fungi incertae sedis</taxon>
        <taxon>Mucoromycota</taxon>
        <taxon>Glomeromycotina</taxon>
        <taxon>Glomeromycetes</taxon>
        <taxon>Glomerales</taxon>
        <taxon>Glomeraceae</taxon>
        <taxon>Glomus</taxon>
    </lineage>
</organism>
<evidence type="ECO:0000313" key="2">
    <source>
        <dbReference type="Proteomes" id="UP000265703"/>
    </source>
</evidence>
<proteinExistence type="predicted"/>
<dbReference type="Proteomes" id="UP000265703">
    <property type="component" value="Unassembled WGS sequence"/>
</dbReference>
<dbReference type="AlphaFoldDB" id="A0A397SWX8"/>
<protein>
    <recommendedName>
        <fullName evidence="3">F-box domain-containing protein</fullName>
    </recommendedName>
</protein>
<dbReference type="EMBL" id="QKYT01000310">
    <property type="protein sequence ID" value="RIA87401.1"/>
    <property type="molecule type" value="Genomic_DNA"/>
</dbReference>
<dbReference type="SUPFAM" id="SSF52047">
    <property type="entry name" value="RNI-like"/>
    <property type="match status" value="1"/>
</dbReference>
<evidence type="ECO:0000313" key="1">
    <source>
        <dbReference type="EMBL" id="RIA87401.1"/>
    </source>
</evidence>